<dbReference type="AlphaFoldDB" id="A0AAF0C8E3"/>
<protein>
    <submittedName>
        <fullName evidence="2">Uncharacterized protein</fullName>
    </submittedName>
</protein>
<dbReference type="KEGG" id="tvd:SG34_025505"/>
<accession>A0AAF0C8E3</accession>
<reference evidence="2 3" key="1">
    <citation type="journal article" date="2015" name="Genome Announc.">
        <title>Draft Genome Sequences of Marine Isolates of Thalassomonas viridans and Thalassomonas actiniarum.</title>
        <authorList>
            <person name="Olonade I."/>
            <person name="van Zyl L.J."/>
            <person name="Trindade M."/>
        </authorList>
    </citation>
    <scope>NUCLEOTIDE SEQUENCE [LARGE SCALE GENOMIC DNA]</scope>
    <source>
        <strain evidence="2 3">XOM25</strain>
    </source>
</reference>
<reference evidence="2 3" key="2">
    <citation type="journal article" date="2022" name="Mar. Drugs">
        <title>Bioassay-Guided Fractionation Leads to the Detection of Cholic Acid Generated by the Rare Thalassomonas sp.</title>
        <authorList>
            <person name="Pheiffer F."/>
            <person name="Schneider Y.K."/>
            <person name="Hansen E.H."/>
            <person name="Andersen J.H."/>
            <person name="Isaksson J."/>
            <person name="Busche T."/>
            <person name="R C."/>
            <person name="Kalinowski J."/>
            <person name="Zyl L.V."/>
            <person name="Trindade M."/>
        </authorList>
    </citation>
    <scope>NUCLEOTIDE SEQUENCE [LARGE SCALE GENOMIC DNA]</scope>
    <source>
        <strain evidence="2 3">XOM25</strain>
    </source>
</reference>
<keyword evidence="3" id="KW-1185">Reference proteome</keyword>
<sequence>MSNEMKKPLSDQALQAKIDKLPEEMSPERDLWPGIERALVQLPQQQPQQTFSAHKSGHSATHKMKMPLAWAASVVAAVLLTWMNLAPEQGQQGQLNLVAAMQQDFELQKKTMLISFGQPEISKLPLDMQDQLNQLAAARASINKALAEDPNNTDLLSLLRWTQQQELDLLEQLYSPQWQSI</sequence>
<evidence type="ECO:0000313" key="2">
    <source>
        <dbReference type="EMBL" id="WDE04648.1"/>
    </source>
</evidence>
<dbReference type="EMBL" id="CP059733">
    <property type="protein sequence ID" value="WDE04648.1"/>
    <property type="molecule type" value="Genomic_DNA"/>
</dbReference>
<name>A0AAF0C8E3_9GAMM</name>
<proteinExistence type="predicted"/>
<dbReference type="Proteomes" id="UP000032352">
    <property type="component" value="Chromosome"/>
</dbReference>
<feature type="compositionally biased region" description="Basic and acidic residues" evidence="1">
    <location>
        <begin position="17"/>
        <end position="27"/>
    </location>
</feature>
<evidence type="ECO:0000313" key="3">
    <source>
        <dbReference type="Proteomes" id="UP000032352"/>
    </source>
</evidence>
<feature type="region of interest" description="Disordered" evidence="1">
    <location>
        <begin position="1"/>
        <end position="27"/>
    </location>
</feature>
<organism evidence="2 3">
    <name type="scientific">Thalassomonas viridans</name>
    <dbReference type="NCBI Taxonomy" id="137584"/>
    <lineage>
        <taxon>Bacteria</taxon>
        <taxon>Pseudomonadati</taxon>
        <taxon>Pseudomonadota</taxon>
        <taxon>Gammaproteobacteria</taxon>
        <taxon>Alteromonadales</taxon>
        <taxon>Colwelliaceae</taxon>
        <taxon>Thalassomonas</taxon>
    </lineage>
</organism>
<gene>
    <name evidence="2" type="ORF">SG34_025505</name>
</gene>
<evidence type="ECO:0000256" key="1">
    <source>
        <dbReference type="SAM" id="MobiDB-lite"/>
    </source>
</evidence>